<keyword evidence="2" id="KW-0732">Signal</keyword>
<sequence length="313" mass="34761">MKIRILMALSVLVVAEHASAQFQIRIGNGGINFGSRGNSQNHSDHQNHVIRDSHGHTLGVEHHGGSSNIRIPIGGGSHIDHHDHIIRDSHGHIVGREHHDVIHSNRRYVVPRSIGGHGQYYVEGNRYYYLPQSSNSHVVARPTVMPFGGFTQYHDLSGELEFLINELLLDFHYNYSHNVGFAETYSEGYQLLGVAKFIHAADHNHDHDAVRSRLYGMDQLFHHIQDDIRGWSRHQHRQIGNLGIVAKTERIEATLHHLMNDVGVTAVEQAPPPAARFEQAPPPQGFVPSSQGNRVAPLGSSPPPSTVPARSGI</sequence>
<feature type="chain" id="PRO_5047205735" description="Secreted protein" evidence="2">
    <location>
        <begin position="21"/>
        <end position="313"/>
    </location>
</feature>
<dbReference type="Proteomes" id="UP001500840">
    <property type="component" value="Unassembled WGS sequence"/>
</dbReference>
<name>A0ABP8N031_9BACT</name>
<feature type="compositionally biased region" description="Pro residues" evidence="1">
    <location>
        <begin position="271"/>
        <end position="285"/>
    </location>
</feature>
<protein>
    <recommendedName>
        <fullName evidence="5">Secreted protein</fullName>
    </recommendedName>
</protein>
<evidence type="ECO:0000256" key="2">
    <source>
        <dbReference type="SAM" id="SignalP"/>
    </source>
</evidence>
<evidence type="ECO:0000313" key="3">
    <source>
        <dbReference type="EMBL" id="GAA4457032.1"/>
    </source>
</evidence>
<proteinExistence type="predicted"/>
<gene>
    <name evidence="3" type="ORF">GCM10023156_33250</name>
</gene>
<organism evidence="3 4">
    <name type="scientific">Novipirellula rosea</name>
    <dbReference type="NCBI Taxonomy" id="1031540"/>
    <lineage>
        <taxon>Bacteria</taxon>
        <taxon>Pseudomonadati</taxon>
        <taxon>Planctomycetota</taxon>
        <taxon>Planctomycetia</taxon>
        <taxon>Pirellulales</taxon>
        <taxon>Pirellulaceae</taxon>
        <taxon>Novipirellula</taxon>
    </lineage>
</organism>
<evidence type="ECO:0000256" key="1">
    <source>
        <dbReference type="SAM" id="MobiDB-lite"/>
    </source>
</evidence>
<feature type="region of interest" description="Disordered" evidence="1">
    <location>
        <begin position="271"/>
        <end position="313"/>
    </location>
</feature>
<feature type="signal peptide" evidence="2">
    <location>
        <begin position="1"/>
        <end position="20"/>
    </location>
</feature>
<keyword evidence="4" id="KW-1185">Reference proteome</keyword>
<comment type="caution">
    <text evidence="3">The sequence shown here is derived from an EMBL/GenBank/DDBJ whole genome shotgun (WGS) entry which is preliminary data.</text>
</comment>
<reference evidence="4" key="1">
    <citation type="journal article" date="2019" name="Int. J. Syst. Evol. Microbiol.">
        <title>The Global Catalogue of Microorganisms (GCM) 10K type strain sequencing project: providing services to taxonomists for standard genome sequencing and annotation.</title>
        <authorList>
            <consortium name="The Broad Institute Genomics Platform"/>
            <consortium name="The Broad Institute Genome Sequencing Center for Infectious Disease"/>
            <person name="Wu L."/>
            <person name="Ma J."/>
        </authorList>
    </citation>
    <scope>NUCLEOTIDE SEQUENCE [LARGE SCALE GENOMIC DNA]</scope>
    <source>
        <strain evidence="4">JCM 17759</strain>
    </source>
</reference>
<evidence type="ECO:0000313" key="4">
    <source>
        <dbReference type="Proteomes" id="UP001500840"/>
    </source>
</evidence>
<evidence type="ECO:0008006" key="5">
    <source>
        <dbReference type="Google" id="ProtNLM"/>
    </source>
</evidence>
<dbReference type="RefSeq" id="WP_345323798.1">
    <property type="nucleotide sequence ID" value="NZ_BAABGA010000039.1"/>
</dbReference>
<accession>A0ABP8N031</accession>
<dbReference type="EMBL" id="BAABGA010000039">
    <property type="protein sequence ID" value="GAA4457032.1"/>
    <property type="molecule type" value="Genomic_DNA"/>
</dbReference>